<dbReference type="Proteomes" id="UP000215788">
    <property type="component" value="Unassembled WGS sequence"/>
</dbReference>
<feature type="domain" description="DUF4329" evidence="1">
    <location>
        <begin position="465"/>
        <end position="592"/>
    </location>
</feature>
<dbReference type="RefSeq" id="WP_094992010.1">
    <property type="nucleotide sequence ID" value="NZ_NQKI01000002.1"/>
</dbReference>
<evidence type="ECO:0000259" key="1">
    <source>
        <dbReference type="Pfam" id="PF14220"/>
    </source>
</evidence>
<dbReference type="Pfam" id="PF14220">
    <property type="entry name" value="DUF4329"/>
    <property type="match status" value="2"/>
</dbReference>
<dbReference type="EMBL" id="NQKI01000002">
    <property type="protein sequence ID" value="OZY61128.1"/>
    <property type="molecule type" value="Genomic_DNA"/>
</dbReference>
<dbReference type="AlphaFoldDB" id="A0A266NF62"/>
<evidence type="ECO:0000313" key="3">
    <source>
        <dbReference type="Proteomes" id="UP000215788"/>
    </source>
</evidence>
<reference evidence="2 3" key="1">
    <citation type="submission" date="2017-08" db="EMBL/GenBank/DDBJ databases">
        <title>Genomic and metabolic characterisation of spoilage-associated Pseudomonas species.</title>
        <authorList>
            <person name="Stanborough T."/>
            <person name="Fegan N."/>
            <person name="Powell S.M."/>
            <person name="Singh T."/>
            <person name="Tamplin M.L."/>
            <person name="Chandry P.S."/>
        </authorList>
    </citation>
    <scope>NUCLEOTIDE SEQUENCE [LARGE SCALE GENOMIC DNA]</scope>
    <source>
        <strain evidence="2 3">L1802</strain>
    </source>
</reference>
<dbReference type="InterPro" id="IPR025479">
    <property type="entry name" value="DUF4329"/>
</dbReference>
<gene>
    <name evidence="2" type="ORF">CJF39_02485</name>
</gene>
<proteinExistence type="predicted"/>
<feature type="domain" description="DUF4329" evidence="1">
    <location>
        <begin position="31"/>
        <end position="167"/>
    </location>
</feature>
<accession>A0A266NF62</accession>
<sequence>MSQFFHERVERGTAAKTVPLPALSPPFAYPDDAARYAHEMIGDRREVEYGGVILQRQDGLFLATLPVQGESRMFQHARVLSTDADNNFLHPPGYTCYAFYHSHPNNYEEVKRYFPSWSKESVETSMNFFSPPDVIFTVGMRGFARAGYLSGLNGSLIKYVPSGSDAEHALVQAYQKGIIRAKRLIEYVHELSAAGELSVIQTNDIWGWKVGKVGADFSIYVPAAGIDAPSKRVQQPAYSPVFTTLLEAVKFTRLRQYQQPEQQYGYILKYQDKEQYLATEPVVGAPTPFSPEGVFTFNAAGAVVIPRNLDVIAQYYCDSLYHDPAQVPAQQAQVYKRFIEPGALAHSLRLALALRFDRPIPPLPLYITVRDGALLTYQPSSTFAEEPYVRLLSVAEGGGLAIKRDLLSGHVTPTAYIRGLAQMGTLQVVYHSDVWGQPGQVKPDWTPYARLRRRALSPSFATAEDAARYVHQKIRRSARTDRIFGGLIFQRLDRRFVATEPLAGRNETFDPSGIIPGERLDLTPAGASVVAFYHAHHAQHSMLSTPDVEQQLYANMFEPHELCAAIQDRDWAAARFLSTPDGALLKYVPSGSDREKKFLARLAPPAANPQNVRHNTLQLKLRTHTLKPTEYVGQVVRTGDLYVIEGSPLWGQPARITPQWKPSPAPVDVQQATVQPALSPVFTQSRDAARYAHTHMGARHKRQFGFILKSVHSDEFVATLPMEGGGLLLDRVFPREHAERNNTLPSGFKLHAVYLGAPATYLATPWEVREVRNLNTLLGFVTPDDFADGLGLVSMVKQQRGAFTGEVPLYLSTNEGALLRYVPVNLRLQLTSGLFRDWGRPLLTDILTGALHVTNYVYQVAASGQLDVLIKSPLWSTPGTVTASWLPYRKPVTMPVAQTRRFALSPVFAHADDAARYVNSSIAHPNALNLVAAILGTSDYNTFVAIEPLTGGEVANAPETLLFTHKHVDGQLHPLPVFAAGYTRKHLVFSRAPSLQASYSRLENNLLNNMFWPVDICYATDLLKTYDSDNSFATIYHSTDDGALLKYTRGTSAATQQLCQPISGSNLTYEGYFAENYQPDRTTRRYEEYVPPTLKPSELLTRVLNSGTLSVVVISPTWPHKGDVAQSLTITGQTQQTPFDWDDASKLQQGAASTLEIPSAPWHDEL</sequence>
<name>A0A266NF62_9PSED</name>
<comment type="caution">
    <text evidence="2">The sequence shown here is derived from an EMBL/GenBank/DDBJ whole genome shotgun (WGS) entry which is preliminary data.</text>
</comment>
<evidence type="ECO:0000313" key="2">
    <source>
        <dbReference type="EMBL" id="OZY61128.1"/>
    </source>
</evidence>
<organism evidence="2 3">
    <name type="scientific">Pseudomonas lundensis</name>
    <dbReference type="NCBI Taxonomy" id="86185"/>
    <lineage>
        <taxon>Bacteria</taxon>
        <taxon>Pseudomonadati</taxon>
        <taxon>Pseudomonadota</taxon>
        <taxon>Gammaproteobacteria</taxon>
        <taxon>Pseudomonadales</taxon>
        <taxon>Pseudomonadaceae</taxon>
        <taxon>Pseudomonas</taxon>
    </lineage>
</organism>
<protein>
    <recommendedName>
        <fullName evidence="1">DUF4329 domain-containing protein</fullName>
    </recommendedName>
</protein>
<dbReference type="OrthoDB" id="7029244at2"/>